<dbReference type="RefSeq" id="XP_020549193.1">
    <property type="nucleotide sequence ID" value="XM_020693534.1"/>
</dbReference>
<proteinExistence type="predicted"/>
<evidence type="ECO:0000313" key="4">
    <source>
        <dbReference type="RefSeq" id="XP_020549193.1"/>
    </source>
</evidence>
<reference evidence="3 4" key="1">
    <citation type="submission" date="2025-04" db="UniProtKB">
        <authorList>
            <consortium name="RefSeq"/>
        </authorList>
    </citation>
    <scope>IDENTIFICATION</scope>
</reference>
<evidence type="ECO:0000313" key="3">
    <source>
        <dbReference type="RefSeq" id="XP_020549192.1"/>
    </source>
</evidence>
<name>A0A8M8UQJ1_SESIN</name>
<dbReference type="KEGG" id="sind:110011910"/>
<protein>
    <submittedName>
        <fullName evidence="3 4">Uncharacterized protein LOC110011910</fullName>
    </submittedName>
</protein>
<accession>A0A8M8UQJ1</accession>
<keyword evidence="2" id="KW-1185">Reference proteome</keyword>
<sequence length="134" mass="15356">MVGYALKMKRKLAKVNRALGARLLEEEEELNENKGADDADAQKHQMLRKHQRKRKVSRVKFSTMRGLQLCLKISQLLRIGVLVMMTTITSDIQSLPTETLVQDKSGIILQHFTGFRQWVSQVSIMCCLFIVILL</sequence>
<gene>
    <name evidence="3 4" type="primary">LOC110011910</name>
</gene>
<organism evidence="2 4">
    <name type="scientific">Sesamum indicum</name>
    <name type="common">Oriental sesame</name>
    <name type="synonym">Sesamum orientale</name>
    <dbReference type="NCBI Taxonomy" id="4182"/>
    <lineage>
        <taxon>Eukaryota</taxon>
        <taxon>Viridiplantae</taxon>
        <taxon>Streptophyta</taxon>
        <taxon>Embryophyta</taxon>
        <taxon>Tracheophyta</taxon>
        <taxon>Spermatophyta</taxon>
        <taxon>Magnoliopsida</taxon>
        <taxon>eudicotyledons</taxon>
        <taxon>Gunneridae</taxon>
        <taxon>Pentapetalae</taxon>
        <taxon>asterids</taxon>
        <taxon>lamiids</taxon>
        <taxon>Lamiales</taxon>
        <taxon>Pedaliaceae</taxon>
        <taxon>Sesamum</taxon>
    </lineage>
</organism>
<evidence type="ECO:0000313" key="2">
    <source>
        <dbReference type="Proteomes" id="UP000504604"/>
    </source>
</evidence>
<evidence type="ECO:0000256" key="1">
    <source>
        <dbReference type="SAM" id="MobiDB-lite"/>
    </source>
</evidence>
<dbReference type="Proteomes" id="UP000504604">
    <property type="component" value="Linkage group LG4"/>
</dbReference>
<dbReference type="GeneID" id="110011910"/>
<feature type="compositionally biased region" description="Basic and acidic residues" evidence="1">
    <location>
        <begin position="31"/>
        <end position="43"/>
    </location>
</feature>
<feature type="region of interest" description="Disordered" evidence="1">
    <location>
        <begin position="28"/>
        <end position="52"/>
    </location>
</feature>
<dbReference type="RefSeq" id="XP_020549192.1">
    <property type="nucleotide sequence ID" value="XM_020693533.1"/>
</dbReference>
<dbReference type="AlphaFoldDB" id="A0A8M8UQJ1"/>